<evidence type="ECO:0000313" key="1">
    <source>
        <dbReference type="EMBL" id="GFD57516.1"/>
    </source>
</evidence>
<reference evidence="1" key="1">
    <citation type="journal article" date="2019" name="Sci. Rep.">
        <title>Draft genome of Tanacetum cinerariifolium, the natural source of mosquito coil.</title>
        <authorList>
            <person name="Yamashiro T."/>
            <person name="Shiraishi A."/>
            <person name="Satake H."/>
            <person name="Nakayama K."/>
        </authorList>
    </citation>
    <scope>NUCLEOTIDE SEQUENCE</scope>
</reference>
<name>A0A699XI35_TANCI</name>
<proteinExistence type="predicted"/>
<dbReference type="AlphaFoldDB" id="A0A699XI35"/>
<gene>
    <name evidence="1" type="ORF">Tci_929485</name>
</gene>
<sequence length="72" mass="8004">AHLSSTATSEQNEEWLSAMVDTAYEEMVDAAYDNPMEVLVQGVVHQVCQDVNRVESSSIQESRLLPLVLLIL</sequence>
<dbReference type="EMBL" id="BKCJ011841938">
    <property type="protein sequence ID" value="GFD57516.1"/>
    <property type="molecule type" value="Genomic_DNA"/>
</dbReference>
<protein>
    <submittedName>
        <fullName evidence="1">Uncharacterized protein</fullName>
    </submittedName>
</protein>
<organism evidence="1">
    <name type="scientific">Tanacetum cinerariifolium</name>
    <name type="common">Dalmatian daisy</name>
    <name type="synonym">Chrysanthemum cinerariifolium</name>
    <dbReference type="NCBI Taxonomy" id="118510"/>
    <lineage>
        <taxon>Eukaryota</taxon>
        <taxon>Viridiplantae</taxon>
        <taxon>Streptophyta</taxon>
        <taxon>Embryophyta</taxon>
        <taxon>Tracheophyta</taxon>
        <taxon>Spermatophyta</taxon>
        <taxon>Magnoliopsida</taxon>
        <taxon>eudicotyledons</taxon>
        <taxon>Gunneridae</taxon>
        <taxon>Pentapetalae</taxon>
        <taxon>asterids</taxon>
        <taxon>campanulids</taxon>
        <taxon>Asterales</taxon>
        <taxon>Asteraceae</taxon>
        <taxon>Asteroideae</taxon>
        <taxon>Anthemideae</taxon>
        <taxon>Anthemidinae</taxon>
        <taxon>Tanacetum</taxon>
    </lineage>
</organism>
<feature type="non-terminal residue" evidence="1">
    <location>
        <position position="1"/>
    </location>
</feature>
<comment type="caution">
    <text evidence="1">The sequence shown here is derived from an EMBL/GenBank/DDBJ whole genome shotgun (WGS) entry which is preliminary data.</text>
</comment>
<accession>A0A699XI35</accession>